<keyword evidence="1" id="KW-1133">Transmembrane helix</keyword>
<feature type="transmembrane region" description="Helical" evidence="1">
    <location>
        <begin position="259"/>
        <end position="278"/>
    </location>
</feature>
<dbReference type="Gene3D" id="1.20.1530.20">
    <property type="match status" value="2"/>
</dbReference>
<dbReference type="PANTHER" id="PTHR10361:SF28">
    <property type="entry name" value="P3 PROTEIN-RELATED"/>
    <property type="match status" value="1"/>
</dbReference>
<keyword evidence="3" id="KW-1185">Reference proteome</keyword>
<evidence type="ECO:0000256" key="1">
    <source>
        <dbReference type="SAM" id="Phobius"/>
    </source>
</evidence>
<dbReference type="Proteomes" id="UP000230423">
    <property type="component" value="Unassembled WGS sequence"/>
</dbReference>
<keyword evidence="1" id="KW-0812">Transmembrane</keyword>
<protein>
    <submittedName>
        <fullName evidence="2">Uncharacterized protein</fullName>
    </submittedName>
</protein>
<keyword evidence="1" id="KW-0472">Membrane</keyword>
<evidence type="ECO:0000313" key="2">
    <source>
        <dbReference type="EMBL" id="PIO69436.1"/>
    </source>
</evidence>
<organism evidence="2 3">
    <name type="scientific">Teladorsagia circumcincta</name>
    <name type="common">Brown stomach worm</name>
    <name type="synonym">Ostertagia circumcincta</name>
    <dbReference type="NCBI Taxonomy" id="45464"/>
    <lineage>
        <taxon>Eukaryota</taxon>
        <taxon>Metazoa</taxon>
        <taxon>Ecdysozoa</taxon>
        <taxon>Nematoda</taxon>
        <taxon>Chromadorea</taxon>
        <taxon>Rhabditida</taxon>
        <taxon>Rhabditina</taxon>
        <taxon>Rhabditomorpha</taxon>
        <taxon>Strongyloidea</taxon>
        <taxon>Trichostrongylidae</taxon>
        <taxon>Teladorsagia</taxon>
    </lineage>
</organism>
<accession>A0A2G9UGY0</accession>
<dbReference type="InterPro" id="IPR038770">
    <property type="entry name" value="Na+/solute_symporter_sf"/>
</dbReference>
<feature type="transmembrane region" description="Helical" evidence="1">
    <location>
        <begin position="162"/>
        <end position="183"/>
    </location>
</feature>
<gene>
    <name evidence="2" type="ORF">TELCIR_08738</name>
</gene>
<dbReference type="AlphaFoldDB" id="A0A2G9UGY0"/>
<dbReference type="EMBL" id="KZ346655">
    <property type="protein sequence ID" value="PIO69436.1"/>
    <property type="molecule type" value="Genomic_DNA"/>
</dbReference>
<name>A0A2G9UGY0_TELCI</name>
<sequence length="297" mass="32862">MRLADMLLLPKCSRFCNLPFVQICISAANGFHDLAKSAVITFDPPMIHDLVEGHNRTVSVSMGIPHVAYDTLTSDGTYRLSVGSFHPDIAASPSYSDVTKSSFVYNNDSQFYTIDTAVIVQGNSLGKTGLRLRLVRAENWTDMDESWKLDMSAVYETIRRPVAPAIGFAAQFVIMPLLAYGIAKTIMRPFIIFVLIFVVVFGAITNLYMFRMMTVPALLGGLLLPWCGFMFGCFVSIITRRSPPDVTAIAIETGIQNTGIAILVLKVITAVLMSSYMWQHVVILLDSERADCWGKLL</sequence>
<dbReference type="InterPro" id="IPR004710">
    <property type="entry name" value="Bilac:Na_transpt"/>
</dbReference>
<dbReference type="OrthoDB" id="203097at2759"/>
<reference evidence="2 3" key="1">
    <citation type="submission" date="2015-09" db="EMBL/GenBank/DDBJ databases">
        <title>Draft genome of the parasitic nematode Teladorsagia circumcincta isolate WARC Sus (inbred).</title>
        <authorList>
            <person name="Mitreva M."/>
        </authorList>
    </citation>
    <scope>NUCLEOTIDE SEQUENCE [LARGE SCALE GENOMIC DNA]</scope>
    <source>
        <strain evidence="2 3">S</strain>
    </source>
</reference>
<feature type="transmembrane region" description="Helical" evidence="1">
    <location>
        <begin position="190"/>
        <end position="209"/>
    </location>
</feature>
<proteinExistence type="predicted"/>
<evidence type="ECO:0000313" key="3">
    <source>
        <dbReference type="Proteomes" id="UP000230423"/>
    </source>
</evidence>
<feature type="transmembrane region" description="Helical" evidence="1">
    <location>
        <begin position="215"/>
        <end position="238"/>
    </location>
</feature>
<dbReference type="PANTHER" id="PTHR10361">
    <property type="entry name" value="SODIUM-BILE ACID COTRANSPORTER"/>
    <property type="match status" value="1"/>
</dbReference>